<dbReference type="Proteomes" id="UP000653275">
    <property type="component" value="Unassembled WGS sequence"/>
</dbReference>
<dbReference type="RefSeq" id="WP_202666537.1">
    <property type="nucleotide sequence ID" value="NZ_JAENMR010000019.1"/>
</dbReference>
<reference evidence="1" key="1">
    <citation type="submission" date="2020-12" db="EMBL/GenBank/DDBJ databases">
        <title>Draft genome sequence of Enterobacter spp., Lelliottia spp. and Serratia spp. isolated from drinking water reservoirs and lakes.</title>
        <authorList>
            <person name="Reitter C."/>
            <person name="Neuhaus K."/>
            <person name="Huegler M."/>
        </authorList>
    </citation>
    <scope>NUCLEOTIDE SEQUENCE</scope>
    <source>
        <strain evidence="1">TZW15</strain>
    </source>
</reference>
<name>A0AAP2AIK9_LELAM</name>
<sequence>MATRINGISNANSYINTQGTKLGKQFQEEIIKRSRVLSQKIQSDLNNSVDRGATAFTSRSVLFFYKKNGKNSITATIMIKNQQAEYLYDIIVEQKVIDKFVPTSIARLDRFGNISGLNKGLKSGKYKVVKSKNGKERLIDTSKKDTKKKTKRVVGLRADKRRKLIYDFYAEVDKGVRVVMSGIEGSFRISKK</sequence>
<accession>A0AAP2AIK9</accession>
<evidence type="ECO:0000313" key="2">
    <source>
        <dbReference type="Proteomes" id="UP000653275"/>
    </source>
</evidence>
<dbReference type="AlphaFoldDB" id="A0AAP2AIK9"/>
<dbReference type="EMBL" id="JAENMS010000019">
    <property type="protein sequence ID" value="MBL5937087.1"/>
    <property type="molecule type" value="Genomic_DNA"/>
</dbReference>
<evidence type="ECO:0000313" key="1">
    <source>
        <dbReference type="EMBL" id="MBL5937087.1"/>
    </source>
</evidence>
<gene>
    <name evidence="1" type="ORF">I7V27_21960</name>
</gene>
<comment type="caution">
    <text evidence="1">The sequence shown here is derived from an EMBL/GenBank/DDBJ whole genome shotgun (WGS) entry which is preliminary data.</text>
</comment>
<organism evidence="1 2">
    <name type="scientific">Lelliottia amnigena</name>
    <name type="common">Enterobacter amnigenus</name>
    <dbReference type="NCBI Taxonomy" id="61646"/>
    <lineage>
        <taxon>Bacteria</taxon>
        <taxon>Pseudomonadati</taxon>
        <taxon>Pseudomonadota</taxon>
        <taxon>Gammaproteobacteria</taxon>
        <taxon>Enterobacterales</taxon>
        <taxon>Enterobacteriaceae</taxon>
        <taxon>Lelliottia</taxon>
    </lineage>
</organism>
<protein>
    <submittedName>
        <fullName evidence="1">Uncharacterized protein</fullName>
    </submittedName>
</protein>
<proteinExistence type="predicted"/>